<dbReference type="InterPro" id="IPR029063">
    <property type="entry name" value="SAM-dependent_MTases_sf"/>
</dbReference>
<dbReference type="STRING" id="1965070.A0A3S4Q767"/>
<proteinExistence type="inferred from homology"/>
<evidence type="ECO:0000259" key="9">
    <source>
        <dbReference type="Pfam" id="PF11861"/>
    </source>
</evidence>
<dbReference type="GO" id="GO:0033645">
    <property type="term" value="C:host cell endomembrane system"/>
    <property type="evidence" value="ECO:0007669"/>
    <property type="project" value="UniProtKB-SubCell"/>
</dbReference>
<dbReference type="SUPFAM" id="SSF52540">
    <property type="entry name" value="P-loop containing nucleoside triphosphate hydrolases"/>
    <property type="match status" value="1"/>
</dbReference>
<feature type="domain" description="DUF3381" evidence="9">
    <location>
        <begin position="390"/>
        <end position="459"/>
    </location>
</feature>
<sequence>GTPHQRSFLIELWDIGGYKTHAAARSVFYHSFHGIILVHDLTNRKSLQNLRKWMCEVYSARDNGRDGSGTLSTQLWSNADACFDTELFVEMNIPVIVVGTKLDLMQTPVRRSRVSSIAEECGAEELLLDCNQPKSIAAGSTNAVKLSRFFDKVVEKKYNYQNSGRSERSYRSRAAFKLIQLNRKFEFLQKSRVLVDLCAAPGGWLQVAQRFMPVSSLIVGIDLVPIKEIHGVTTFQCDITSPECRKLLKRQLQTWKADIFLNDGAPNVGKNWYHDAYSQIRLTLSALQLATEFLVKGGWFVTKVFRSKDYDALMWILSKFFRRVHATKPQASRFESAEIFVVCEKYLAPDHIDPKFFDINHVFEEVTNENAEKKKKALLLKKVDNVKKLERKPKAVGYDESVDNKLPVSKFVKSVNHIELLTKSSQIIFDDKEIESNPLTSDEIKACCADIKILGRKDLL</sequence>
<dbReference type="InterPro" id="IPR027417">
    <property type="entry name" value="P-loop_NTPase"/>
</dbReference>
<dbReference type="Pfam" id="PF11861">
    <property type="entry name" value="DUF3381"/>
    <property type="match status" value="1"/>
</dbReference>
<dbReference type="InterPro" id="IPR024576">
    <property type="entry name" value="rRNA_MeTfrase_Spb1_DUF3381"/>
</dbReference>
<keyword evidence="5" id="KW-0808">Transferase</keyword>
<dbReference type="Pfam" id="PF01728">
    <property type="entry name" value="FtsJ"/>
    <property type="match status" value="1"/>
</dbReference>
<keyword evidence="4" id="KW-0489">Methyltransferase</keyword>
<dbReference type="InterPro" id="IPR015507">
    <property type="entry name" value="rRNA-MeTfrase_E"/>
</dbReference>
<protein>
    <submittedName>
        <fullName evidence="10">Pre-rRNA processing protein FTSJ3-like protein</fullName>
    </submittedName>
</protein>
<dbReference type="GO" id="GO:0030687">
    <property type="term" value="C:preribosome, large subunit precursor"/>
    <property type="evidence" value="ECO:0007669"/>
    <property type="project" value="TreeGrafter"/>
</dbReference>
<dbReference type="GO" id="GO:0003924">
    <property type="term" value="F:GTPase activity"/>
    <property type="evidence" value="ECO:0007669"/>
    <property type="project" value="InterPro"/>
</dbReference>
<comment type="caution">
    <text evidence="10">The sequence shown here is derived from an EMBL/GenBank/DDBJ whole genome shotgun (WGS) entry which is preliminary data.</text>
</comment>
<dbReference type="Gene3D" id="3.40.50.150">
    <property type="entry name" value="Vaccinia Virus protein VP39"/>
    <property type="match status" value="1"/>
</dbReference>
<dbReference type="GO" id="GO:0000466">
    <property type="term" value="P:maturation of 5.8S rRNA from tricistronic rRNA transcript (SSU-rRNA, 5.8S rRNA, LSU-rRNA)"/>
    <property type="evidence" value="ECO:0007669"/>
    <property type="project" value="TreeGrafter"/>
</dbReference>
<dbReference type="GO" id="GO:0000463">
    <property type="term" value="P:maturation of LSU-rRNA from tricistronic rRNA transcript (SSU-rRNA, 5.8S rRNA, LSU-rRNA)"/>
    <property type="evidence" value="ECO:0007669"/>
    <property type="project" value="TreeGrafter"/>
</dbReference>
<dbReference type="PANTHER" id="PTHR10920:SF13">
    <property type="entry name" value="PRE-RRNA 2'-O-RIBOSE RNA METHYLTRANSFERASE FTSJ3"/>
    <property type="match status" value="1"/>
</dbReference>
<dbReference type="InterPro" id="IPR001806">
    <property type="entry name" value="Small_GTPase"/>
</dbReference>
<keyword evidence="11" id="KW-1185">Reference proteome</keyword>
<dbReference type="AlphaFoldDB" id="A0A3S4Q767"/>
<dbReference type="GO" id="GO:0008650">
    <property type="term" value="F:rRNA (uridine-2'-O-)-methyltransferase activity"/>
    <property type="evidence" value="ECO:0007669"/>
    <property type="project" value="TreeGrafter"/>
</dbReference>
<dbReference type="FunFam" id="3.40.50.150:FF:000004">
    <property type="entry name" value="AdoMet-dependent rRNA methyltransferase SPB1"/>
    <property type="match status" value="1"/>
</dbReference>
<gene>
    <name evidence="10" type="ORF">B4U79_04028</name>
</gene>
<comment type="subcellular location">
    <subcellularLocation>
        <location evidence="1">Nucleus</location>
        <location evidence="1">Nucleolus</location>
    </subcellularLocation>
</comment>
<evidence type="ECO:0000256" key="2">
    <source>
        <dbReference type="ARBA" id="ARBA00022517"/>
    </source>
</evidence>
<evidence type="ECO:0000259" key="8">
    <source>
        <dbReference type="Pfam" id="PF01728"/>
    </source>
</evidence>
<dbReference type="SUPFAM" id="SSF53335">
    <property type="entry name" value="S-adenosyl-L-methionine-dependent methyltransferases"/>
    <property type="match status" value="1"/>
</dbReference>
<dbReference type="PANTHER" id="PTHR10920">
    <property type="entry name" value="RIBOSOMAL RNA METHYLTRANSFERASE"/>
    <property type="match status" value="1"/>
</dbReference>
<accession>A0A3S4Q767</accession>
<dbReference type="InterPro" id="IPR050082">
    <property type="entry name" value="RNA_methyltr_RlmE"/>
</dbReference>
<keyword evidence="7" id="KW-0539">Nucleus</keyword>
<organism evidence="10 11">
    <name type="scientific">Dinothrombium tinctorium</name>
    <dbReference type="NCBI Taxonomy" id="1965070"/>
    <lineage>
        <taxon>Eukaryota</taxon>
        <taxon>Metazoa</taxon>
        <taxon>Ecdysozoa</taxon>
        <taxon>Arthropoda</taxon>
        <taxon>Chelicerata</taxon>
        <taxon>Arachnida</taxon>
        <taxon>Acari</taxon>
        <taxon>Acariformes</taxon>
        <taxon>Trombidiformes</taxon>
        <taxon>Prostigmata</taxon>
        <taxon>Anystina</taxon>
        <taxon>Parasitengona</taxon>
        <taxon>Trombidioidea</taxon>
        <taxon>Trombidiidae</taxon>
        <taxon>Dinothrombium</taxon>
    </lineage>
</organism>
<name>A0A3S4Q767_9ACAR</name>
<evidence type="ECO:0000256" key="3">
    <source>
        <dbReference type="ARBA" id="ARBA00022552"/>
    </source>
</evidence>
<dbReference type="PROSITE" id="PS51419">
    <property type="entry name" value="RAB"/>
    <property type="match status" value="1"/>
</dbReference>
<dbReference type="InterPro" id="IPR002877">
    <property type="entry name" value="RNA_MeTrfase_FtsJ_dom"/>
</dbReference>
<dbReference type="GO" id="GO:0016435">
    <property type="term" value="F:rRNA (guanine) methyltransferase activity"/>
    <property type="evidence" value="ECO:0007669"/>
    <property type="project" value="TreeGrafter"/>
</dbReference>
<evidence type="ECO:0000256" key="7">
    <source>
        <dbReference type="ARBA" id="ARBA00023242"/>
    </source>
</evidence>
<dbReference type="HAMAP" id="MF_01547">
    <property type="entry name" value="RNA_methyltr_E"/>
    <property type="match status" value="1"/>
</dbReference>
<keyword evidence="3" id="KW-0698">rRNA processing</keyword>
<dbReference type="GO" id="GO:0005730">
    <property type="term" value="C:nucleolus"/>
    <property type="evidence" value="ECO:0007669"/>
    <property type="project" value="UniProtKB-SubCell"/>
</dbReference>
<evidence type="ECO:0000256" key="1">
    <source>
        <dbReference type="ARBA" id="ARBA00004604"/>
    </source>
</evidence>
<keyword evidence="6" id="KW-0949">S-adenosyl-L-methionine</keyword>
<dbReference type="Proteomes" id="UP000285301">
    <property type="component" value="Unassembled WGS sequence"/>
</dbReference>
<evidence type="ECO:0000313" key="10">
    <source>
        <dbReference type="EMBL" id="RWR99718.1"/>
    </source>
</evidence>
<feature type="non-terminal residue" evidence="10">
    <location>
        <position position="1"/>
    </location>
</feature>
<dbReference type="EMBL" id="NCKU01013854">
    <property type="protein sequence ID" value="RWR99718.1"/>
    <property type="molecule type" value="Genomic_DNA"/>
</dbReference>
<dbReference type="Pfam" id="PF00071">
    <property type="entry name" value="Ras"/>
    <property type="match status" value="1"/>
</dbReference>
<reference evidence="10 11" key="1">
    <citation type="journal article" date="2018" name="Gigascience">
        <title>Genomes of trombidid mites reveal novel predicted allergens and laterally-transferred genes associated with secondary metabolism.</title>
        <authorList>
            <person name="Dong X."/>
            <person name="Chaisiri K."/>
            <person name="Xia D."/>
            <person name="Armstrong S.D."/>
            <person name="Fang Y."/>
            <person name="Donnelly M.J."/>
            <person name="Kadowaki T."/>
            <person name="McGarry J.W."/>
            <person name="Darby A.C."/>
            <person name="Makepeace B.L."/>
        </authorList>
    </citation>
    <scope>NUCLEOTIDE SEQUENCE [LARGE SCALE GENOMIC DNA]</scope>
    <source>
        <strain evidence="10">UoL-WK</strain>
    </source>
</reference>
<dbReference type="Gene3D" id="3.40.50.300">
    <property type="entry name" value="P-loop containing nucleotide triphosphate hydrolases"/>
    <property type="match status" value="1"/>
</dbReference>
<evidence type="ECO:0000313" key="11">
    <source>
        <dbReference type="Proteomes" id="UP000285301"/>
    </source>
</evidence>
<evidence type="ECO:0000256" key="5">
    <source>
        <dbReference type="ARBA" id="ARBA00022679"/>
    </source>
</evidence>
<dbReference type="OrthoDB" id="1287559at2759"/>
<feature type="domain" description="Ribosomal RNA methyltransferase FtsJ" evidence="8">
    <location>
        <begin position="170"/>
        <end position="346"/>
    </location>
</feature>
<evidence type="ECO:0000256" key="4">
    <source>
        <dbReference type="ARBA" id="ARBA00022603"/>
    </source>
</evidence>
<evidence type="ECO:0000256" key="6">
    <source>
        <dbReference type="ARBA" id="ARBA00022691"/>
    </source>
</evidence>
<keyword evidence="2" id="KW-0690">Ribosome biogenesis</keyword>
<dbReference type="GO" id="GO:0005525">
    <property type="term" value="F:GTP binding"/>
    <property type="evidence" value="ECO:0007669"/>
    <property type="project" value="InterPro"/>
</dbReference>